<feature type="binding site" evidence="6">
    <location>
        <position position="52"/>
    </location>
    <ligand>
        <name>ATP</name>
        <dbReference type="ChEBI" id="CHEBI:30616"/>
    </ligand>
</feature>
<keyword evidence="10" id="KW-1185">Reference proteome</keyword>
<dbReference type="InterPro" id="IPR011009">
    <property type="entry name" value="Kinase-like_dom_sf"/>
</dbReference>
<proteinExistence type="inferred from homology"/>
<evidence type="ECO:0000256" key="7">
    <source>
        <dbReference type="RuleBase" id="RU000304"/>
    </source>
</evidence>
<keyword evidence="4 9" id="KW-0418">Kinase</keyword>
<dbReference type="InterPro" id="IPR017441">
    <property type="entry name" value="Protein_kinase_ATP_BS"/>
</dbReference>
<dbReference type="Proteomes" id="UP000325440">
    <property type="component" value="Unassembled WGS sequence"/>
</dbReference>
<keyword evidence="5 6" id="KW-0067">ATP-binding</keyword>
<dbReference type="GO" id="GO:0005737">
    <property type="term" value="C:cytoplasm"/>
    <property type="evidence" value="ECO:0007669"/>
    <property type="project" value="TreeGrafter"/>
</dbReference>
<dbReference type="InterPro" id="IPR000719">
    <property type="entry name" value="Prot_kinase_dom"/>
</dbReference>
<dbReference type="SUPFAM" id="SSF56112">
    <property type="entry name" value="Protein kinase-like (PK-like)"/>
    <property type="match status" value="1"/>
</dbReference>
<dbReference type="SMART" id="SM00220">
    <property type="entry name" value="S_TKc"/>
    <property type="match status" value="1"/>
</dbReference>
<dbReference type="GO" id="GO:0005524">
    <property type="term" value="F:ATP binding"/>
    <property type="evidence" value="ECO:0007669"/>
    <property type="project" value="UniProtKB-UniRule"/>
</dbReference>
<evidence type="ECO:0000256" key="6">
    <source>
        <dbReference type="PROSITE-ProRule" id="PRU10141"/>
    </source>
</evidence>
<feature type="domain" description="Protein kinase" evidence="8">
    <location>
        <begin position="19"/>
        <end position="286"/>
    </location>
</feature>
<name>A0A5E4MMV5_9HEMI</name>
<dbReference type="AlphaFoldDB" id="A0A5E4MMV5"/>
<evidence type="ECO:0000256" key="2">
    <source>
        <dbReference type="ARBA" id="ARBA00022679"/>
    </source>
</evidence>
<keyword evidence="1 7" id="KW-0723">Serine/threonine-protein kinase</keyword>
<evidence type="ECO:0000256" key="3">
    <source>
        <dbReference type="ARBA" id="ARBA00022741"/>
    </source>
</evidence>
<evidence type="ECO:0000259" key="8">
    <source>
        <dbReference type="PROSITE" id="PS50011"/>
    </source>
</evidence>
<dbReference type="GO" id="GO:0004674">
    <property type="term" value="F:protein serine/threonine kinase activity"/>
    <property type="evidence" value="ECO:0007669"/>
    <property type="project" value="UniProtKB-KW"/>
</dbReference>
<comment type="similarity">
    <text evidence="7">Belongs to the protein kinase superfamily.</text>
</comment>
<keyword evidence="3 6" id="KW-0547">Nucleotide-binding</keyword>
<dbReference type="Pfam" id="PF00069">
    <property type="entry name" value="Pkinase"/>
    <property type="match status" value="1"/>
</dbReference>
<dbReference type="InterPro" id="IPR008271">
    <property type="entry name" value="Ser/Thr_kinase_AS"/>
</dbReference>
<dbReference type="GO" id="GO:0035556">
    <property type="term" value="P:intracellular signal transduction"/>
    <property type="evidence" value="ECO:0007669"/>
    <property type="project" value="TreeGrafter"/>
</dbReference>
<evidence type="ECO:0000256" key="1">
    <source>
        <dbReference type="ARBA" id="ARBA00022527"/>
    </source>
</evidence>
<dbReference type="OrthoDB" id="541276at2759"/>
<dbReference type="EMBL" id="CABPRJ010000531">
    <property type="protein sequence ID" value="VVC30680.1"/>
    <property type="molecule type" value="Genomic_DNA"/>
</dbReference>
<protein>
    <submittedName>
        <fullName evidence="9">Protein kinase domain,Protein kinase-like domain,Serine/threonine-protein kinase, active</fullName>
    </submittedName>
</protein>
<dbReference type="PROSITE" id="PS50011">
    <property type="entry name" value="PROTEIN_KINASE_DOM"/>
    <property type="match status" value="1"/>
</dbReference>
<dbReference type="Gene3D" id="1.10.510.10">
    <property type="entry name" value="Transferase(Phosphotransferase) domain 1"/>
    <property type="match status" value="1"/>
</dbReference>
<evidence type="ECO:0000256" key="4">
    <source>
        <dbReference type="ARBA" id="ARBA00022777"/>
    </source>
</evidence>
<keyword evidence="2" id="KW-0808">Transferase</keyword>
<sequence>METAAGRRDGTAVRRKASVYLKQIIGAGAFGRVWYCVTVGLRRRETVDLALKIVNKQPRPGLSNASVIDREIAVLKTVRHPNVVLLIRSVSSSSHVYMFLEYCKNGDMERMVRMAGPYVEWDARILFSQIVSAVEYLHGMDVAHRDLKPENVLLDHHNRVKIADFGFAKFCRDPCTKNRKLSYRICGTPTYMPPEALSSKDGYNAMLFDIWSMGGILHYMLTGQVPFDGGNPKRILKQQMIGDICVFRSVYWRMASDPAKLLVRWMLEPDVLKRARLCVIKQSKWMVGWQSQ</sequence>
<dbReference type="FunFam" id="1.10.510.10:FF:000571">
    <property type="entry name" value="Maternal embryonic leucine zipper kinase"/>
    <property type="match status" value="1"/>
</dbReference>
<dbReference type="PROSITE" id="PS00107">
    <property type="entry name" value="PROTEIN_KINASE_ATP"/>
    <property type="match status" value="1"/>
</dbReference>
<gene>
    <name evidence="9" type="ORF">CINCED_3A024437</name>
</gene>
<evidence type="ECO:0000313" key="10">
    <source>
        <dbReference type="Proteomes" id="UP000325440"/>
    </source>
</evidence>
<evidence type="ECO:0000256" key="5">
    <source>
        <dbReference type="ARBA" id="ARBA00022840"/>
    </source>
</evidence>
<organism evidence="9 10">
    <name type="scientific">Cinara cedri</name>
    <dbReference type="NCBI Taxonomy" id="506608"/>
    <lineage>
        <taxon>Eukaryota</taxon>
        <taxon>Metazoa</taxon>
        <taxon>Ecdysozoa</taxon>
        <taxon>Arthropoda</taxon>
        <taxon>Hexapoda</taxon>
        <taxon>Insecta</taxon>
        <taxon>Pterygota</taxon>
        <taxon>Neoptera</taxon>
        <taxon>Paraneoptera</taxon>
        <taxon>Hemiptera</taxon>
        <taxon>Sternorrhyncha</taxon>
        <taxon>Aphidomorpha</taxon>
        <taxon>Aphidoidea</taxon>
        <taxon>Aphididae</taxon>
        <taxon>Lachninae</taxon>
        <taxon>Cinara</taxon>
    </lineage>
</organism>
<dbReference type="PANTHER" id="PTHR24346">
    <property type="entry name" value="MAP/MICROTUBULE AFFINITY-REGULATING KINASE"/>
    <property type="match status" value="1"/>
</dbReference>
<dbReference type="PANTHER" id="PTHR24346:SF82">
    <property type="entry name" value="KP78A-RELATED"/>
    <property type="match status" value="1"/>
</dbReference>
<dbReference type="PROSITE" id="PS00108">
    <property type="entry name" value="PROTEIN_KINASE_ST"/>
    <property type="match status" value="1"/>
</dbReference>
<accession>A0A5E4MMV5</accession>
<evidence type="ECO:0000313" key="9">
    <source>
        <dbReference type="EMBL" id="VVC30680.1"/>
    </source>
</evidence>
<reference evidence="9 10" key="1">
    <citation type="submission" date="2019-08" db="EMBL/GenBank/DDBJ databases">
        <authorList>
            <person name="Alioto T."/>
            <person name="Alioto T."/>
            <person name="Gomez Garrido J."/>
        </authorList>
    </citation>
    <scope>NUCLEOTIDE SEQUENCE [LARGE SCALE GENOMIC DNA]</scope>
</reference>